<dbReference type="PANTHER" id="PTHR44757">
    <property type="entry name" value="DIGUANYLATE CYCLASE DGCP"/>
    <property type="match status" value="1"/>
</dbReference>
<dbReference type="InterPro" id="IPR052155">
    <property type="entry name" value="Biofilm_reg_signaling"/>
</dbReference>
<dbReference type="PROSITE" id="PS50887">
    <property type="entry name" value="GGDEF"/>
    <property type="match status" value="1"/>
</dbReference>
<dbReference type="InterPro" id="IPR000160">
    <property type="entry name" value="GGDEF_dom"/>
</dbReference>
<dbReference type="PROSITE" id="PS50112">
    <property type="entry name" value="PAS"/>
    <property type="match status" value="1"/>
</dbReference>
<dbReference type="InterPro" id="IPR001633">
    <property type="entry name" value="EAL_dom"/>
</dbReference>
<dbReference type="CDD" id="cd00130">
    <property type="entry name" value="PAS"/>
    <property type="match status" value="1"/>
</dbReference>
<reference evidence="6" key="1">
    <citation type="journal article" date="2014" name="Int. J. Syst. Evol. Microbiol.">
        <title>Complete genome sequence of Corynebacterium casei LMG S-19264T (=DSM 44701T), isolated from a smear-ripened cheese.</title>
        <authorList>
            <consortium name="US DOE Joint Genome Institute (JGI-PGF)"/>
            <person name="Walter F."/>
            <person name="Albersmeier A."/>
            <person name="Kalinowski J."/>
            <person name="Ruckert C."/>
        </authorList>
    </citation>
    <scope>NUCLEOTIDE SEQUENCE</scope>
    <source>
        <strain evidence="6">CGMCC 4.7201</strain>
    </source>
</reference>
<dbReference type="InterPro" id="IPR043128">
    <property type="entry name" value="Rev_trsase/Diguanyl_cyclase"/>
</dbReference>
<feature type="domain" description="GGDEF" evidence="5">
    <location>
        <begin position="323"/>
        <end position="457"/>
    </location>
</feature>
<proteinExistence type="predicted"/>
<dbReference type="PROSITE" id="PS50883">
    <property type="entry name" value="EAL"/>
    <property type="match status" value="1"/>
</dbReference>
<dbReference type="Gene3D" id="3.30.70.270">
    <property type="match status" value="1"/>
</dbReference>
<feature type="domain" description="EAL" evidence="4">
    <location>
        <begin position="466"/>
        <end position="726"/>
    </location>
</feature>
<dbReference type="AlphaFoldDB" id="A0A917ZS52"/>
<dbReference type="SMART" id="SM00091">
    <property type="entry name" value="PAS"/>
    <property type="match status" value="1"/>
</dbReference>
<dbReference type="CDD" id="cd01949">
    <property type="entry name" value="GGDEF"/>
    <property type="match status" value="1"/>
</dbReference>
<evidence type="ECO:0000313" key="6">
    <source>
        <dbReference type="EMBL" id="GGO90972.1"/>
    </source>
</evidence>
<reference evidence="6" key="2">
    <citation type="submission" date="2020-09" db="EMBL/GenBank/DDBJ databases">
        <authorList>
            <person name="Sun Q."/>
            <person name="Zhou Y."/>
        </authorList>
    </citation>
    <scope>NUCLEOTIDE SEQUENCE</scope>
    <source>
        <strain evidence="6">CGMCC 4.7201</strain>
    </source>
</reference>
<dbReference type="Gene3D" id="3.30.450.20">
    <property type="entry name" value="PAS domain"/>
    <property type="match status" value="1"/>
</dbReference>
<dbReference type="PROSITE" id="PS50113">
    <property type="entry name" value="PAC"/>
    <property type="match status" value="1"/>
</dbReference>
<dbReference type="NCBIfam" id="TIGR00229">
    <property type="entry name" value="sensory_box"/>
    <property type="match status" value="1"/>
</dbReference>
<dbReference type="Pfam" id="PF13426">
    <property type="entry name" value="PAS_9"/>
    <property type="match status" value="1"/>
</dbReference>
<evidence type="ECO:0000259" key="2">
    <source>
        <dbReference type="PROSITE" id="PS50112"/>
    </source>
</evidence>
<sequence>MSQVPPGPWAASAARTDDGSADDGIRRFAAIWSRVIDPYTATSMTRAELEEHLLPLTRRLAAILESVPFDVRPAKDIGRAMVQAHCTDPQVLSQSLTVIDAYLLLYRPPAESLPPEAARGHLARLQHAFAAGFAEALRDRTLAEQEAIAHASLAAQARAERALHASEARFRALFEGAAIGIGISDLEGNILDVNETLARMFGGRVEEFRTRNVNEFMHPDDAPHVWKQYRELIRGERDHYRFEKPYFTHNGSAVWTNLTVSLIRDQNGTPQYQVAMMEDITERKLLTDRLRYQATHDPLTGLGNRALFFERLAEAFDSGDESTRLGLCYLDLDGFKAVNDSLGHEAGDRLLVAVAERFTGCLTGRNQLVARMGGDEFVALVVDPDCPEEVAGLARRFLAALDAPVRIDGRELSVTVSIGLLECTAASMKAAQMVQAADITLYRAKAQGGNRLAVFDAEANAREITRYGLTTRLPAALEEGEFFLEYQPLVALGDGRVMGAEALVRWRHPQQGVLGPDRFVALAEQTGLIVPLGYWVLEQACRQARAWQLELEQGAPRINVNLSVRQARNPGLVNDVARILKETELDASSLHLEITESALIGAEDQALDALRELTDMGIGLALDDFGTGYSNLSYLRRIPVHTLKIDRSFISGLQHPDAPGNPRDEKIVAGLVSLAHTLDLAVTVEGVETELQAERMRALQCETAQGWYFARPGPPDRITALCAAGADRWTGGACA</sequence>
<gene>
    <name evidence="6" type="ORF">GCM10012280_37740</name>
</gene>
<protein>
    <submittedName>
        <fullName evidence="6">GGDEF domain-containing protein</fullName>
    </submittedName>
</protein>
<dbReference type="EMBL" id="BMMS01000015">
    <property type="protein sequence ID" value="GGO90972.1"/>
    <property type="molecule type" value="Genomic_DNA"/>
</dbReference>
<dbReference type="SUPFAM" id="SSF141868">
    <property type="entry name" value="EAL domain-like"/>
    <property type="match status" value="1"/>
</dbReference>
<dbReference type="PANTHER" id="PTHR44757:SF2">
    <property type="entry name" value="BIOFILM ARCHITECTURE MAINTENANCE PROTEIN MBAA"/>
    <property type="match status" value="1"/>
</dbReference>
<dbReference type="SMART" id="SM00086">
    <property type="entry name" value="PAC"/>
    <property type="match status" value="1"/>
</dbReference>
<dbReference type="InterPro" id="IPR035919">
    <property type="entry name" value="EAL_sf"/>
</dbReference>
<dbReference type="Proteomes" id="UP000641932">
    <property type="component" value="Unassembled WGS sequence"/>
</dbReference>
<feature type="domain" description="PAC" evidence="3">
    <location>
        <begin position="240"/>
        <end position="292"/>
    </location>
</feature>
<feature type="domain" description="PAS" evidence="2">
    <location>
        <begin position="166"/>
        <end position="236"/>
    </location>
</feature>
<dbReference type="Pfam" id="PF00563">
    <property type="entry name" value="EAL"/>
    <property type="match status" value="1"/>
</dbReference>
<organism evidence="6 7">
    <name type="scientific">Wenjunlia tyrosinilytica</name>
    <dbReference type="NCBI Taxonomy" id="1544741"/>
    <lineage>
        <taxon>Bacteria</taxon>
        <taxon>Bacillati</taxon>
        <taxon>Actinomycetota</taxon>
        <taxon>Actinomycetes</taxon>
        <taxon>Kitasatosporales</taxon>
        <taxon>Streptomycetaceae</taxon>
        <taxon>Wenjunlia</taxon>
    </lineage>
</organism>
<dbReference type="Gene3D" id="3.20.20.450">
    <property type="entry name" value="EAL domain"/>
    <property type="match status" value="1"/>
</dbReference>
<dbReference type="InterPro" id="IPR029787">
    <property type="entry name" value="Nucleotide_cyclase"/>
</dbReference>
<dbReference type="SUPFAM" id="SSF55785">
    <property type="entry name" value="PYP-like sensor domain (PAS domain)"/>
    <property type="match status" value="1"/>
</dbReference>
<evidence type="ECO:0000256" key="1">
    <source>
        <dbReference type="SAM" id="MobiDB-lite"/>
    </source>
</evidence>
<dbReference type="InterPro" id="IPR000700">
    <property type="entry name" value="PAS-assoc_C"/>
</dbReference>
<comment type="caution">
    <text evidence="6">The sequence shown here is derived from an EMBL/GenBank/DDBJ whole genome shotgun (WGS) entry which is preliminary data.</text>
</comment>
<accession>A0A917ZS52</accession>
<dbReference type="SUPFAM" id="SSF55073">
    <property type="entry name" value="Nucleotide cyclase"/>
    <property type="match status" value="1"/>
</dbReference>
<dbReference type="NCBIfam" id="TIGR00254">
    <property type="entry name" value="GGDEF"/>
    <property type="match status" value="1"/>
</dbReference>
<feature type="region of interest" description="Disordered" evidence="1">
    <location>
        <begin position="1"/>
        <end position="20"/>
    </location>
</feature>
<evidence type="ECO:0000259" key="5">
    <source>
        <dbReference type="PROSITE" id="PS50887"/>
    </source>
</evidence>
<dbReference type="SMART" id="SM00052">
    <property type="entry name" value="EAL"/>
    <property type="match status" value="1"/>
</dbReference>
<dbReference type="InterPro" id="IPR035965">
    <property type="entry name" value="PAS-like_dom_sf"/>
</dbReference>
<keyword evidence="7" id="KW-1185">Reference proteome</keyword>
<dbReference type="InterPro" id="IPR000014">
    <property type="entry name" value="PAS"/>
</dbReference>
<dbReference type="InterPro" id="IPR001610">
    <property type="entry name" value="PAC"/>
</dbReference>
<evidence type="ECO:0000259" key="3">
    <source>
        <dbReference type="PROSITE" id="PS50113"/>
    </source>
</evidence>
<dbReference type="CDD" id="cd01948">
    <property type="entry name" value="EAL"/>
    <property type="match status" value="1"/>
</dbReference>
<dbReference type="SMART" id="SM00267">
    <property type="entry name" value="GGDEF"/>
    <property type="match status" value="1"/>
</dbReference>
<name>A0A917ZS52_9ACTN</name>
<evidence type="ECO:0000313" key="7">
    <source>
        <dbReference type="Proteomes" id="UP000641932"/>
    </source>
</evidence>
<evidence type="ECO:0000259" key="4">
    <source>
        <dbReference type="PROSITE" id="PS50883"/>
    </source>
</evidence>
<dbReference type="Pfam" id="PF00990">
    <property type="entry name" value="GGDEF"/>
    <property type="match status" value="1"/>
</dbReference>